<proteinExistence type="inferred from homology"/>
<dbReference type="GO" id="GO:0005506">
    <property type="term" value="F:iron ion binding"/>
    <property type="evidence" value="ECO:0007669"/>
    <property type="project" value="InterPro"/>
</dbReference>
<feature type="binding site" description="axial binding residue" evidence="14">
    <location>
        <position position="335"/>
    </location>
    <ligand>
        <name>heme</name>
        <dbReference type="ChEBI" id="CHEBI:30413"/>
    </ligand>
    <ligandPart>
        <name>Fe</name>
        <dbReference type="ChEBI" id="CHEBI:18248"/>
    </ligandPart>
</feature>
<sequence length="499" mass="58554">MEKLMWQQKGIFYDGLRRITGEGLGANNTEYWKDRRKLLTKCFHFNVVNNLIDTFNEQTHHMVNRLKENLDKCVDIESYLQNMTLRIITETNFGKLSKITEEDTSKYISGMKTITEIIILRALKPHLSLFWPILKIKKDEDKALRDMYCYTSKAIGENMERIIEEDENFPNILQLLRSSPELFDNQEIRNELETFFFAGHGTASRSLTFTIIALANYPHYQEKVYQEIKSVIGEKRPTYSDLTKMEFLDRFIKESLRLFPPAILIERTLTKDLITATGFRLPADTIVLFSIFDIHRNPNLYPDPEVFDPDRFLPENVEKRHKFAYIPFSAGPRNCIAKKYAIWEKKATICGLLQNFKLEAVTKIENMEFSLDLMLKNRDGFEKLTILRCIGHIFYCCRFFSLQDLKGYNNGCTAMKCVYQCHGISQKELLLSVEFKNTSGNIELPYNSLTIVDSYFRHIEEFPTVENNCKYEKPTYRNLIIRNSGIMKIEPEVLRTWAY</sequence>
<evidence type="ECO:0000256" key="5">
    <source>
        <dbReference type="ARBA" id="ARBA00010617"/>
    </source>
</evidence>
<evidence type="ECO:0000256" key="2">
    <source>
        <dbReference type="ARBA" id="ARBA00003690"/>
    </source>
</evidence>
<evidence type="ECO:0000313" key="17">
    <source>
        <dbReference type="Proteomes" id="UP001431783"/>
    </source>
</evidence>
<dbReference type="InterPro" id="IPR001128">
    <property type="entry name" value="Cyt_P450"/>
</dbReference>
<dbReference type="PRINTS" id="PR00385">
    <property type="entry name" value="P450"/>
</dbReference>
<keyword evidence="9" id="KW-0492">Microsome</keyword>
<evidence type="ECO:0000313" key="16">
    <source>
        <dbReference type="EMBL" id="KAK9875034.1"/>
    </source>
</evidence>
<accession>A0AAW1U2Z8</accession>
<comment type="function">
    <text evidence="2">May be involved in the metabolism of insect hormones and in the breakdown of synthetic insecticides.</text>
</comment>
<dbReference type="Proteomes" id="UP001431783">
    <property type="component" value="Unassembled WGS sequence"/>
</dbReference>
<evidence type="ECO:0000256" key="1">
    <source>
        <dbReference type="ARBA" id="ARBA00001971"/>
    </source>
</evidence>
<dbReference type="GO" id="GO:0020037">
    <property type="term" value="F:heme binding"/>
    <property type="evidence" value="ECO:0007669"/>
    <property type="project" value="InterPro"/>
</dbReference>
<keyword evidence="11 14" id="KW-0408">Iron</keyword>
<dbReference type="InterPro" id="IPR002401">
    <property type="entry name" value="Cyt_P450_E_grp-I"/>
</dbReference>
<keyword evidence="13" id="KW-0472">Membrane</keyword>
<dbReference type="PRINTS" id="PR00463">
    <property type="entry name" value="EP450I"/>
</dbReference>
<dbReference type="InterPro" id="IPR017972">
    <property type="entry name" value="Cyt_P450_CS"/>
</dbReference>
<evidence type="ECO:0000256" key="4">
    <source>
        <dbReference type="ARBA" id="ARBA00004406"/>
    </source>
</evidence>
<dbReference type="GO" id="GO:0016705">
    <property type="term" value="F:oxidoreductase activity, acting on paired donors, with incorporation or reduction of molecular oxygen"/>
    <property type="evidence" value="ECO:0007669"/>
    <property type="project" value="InterPro"/>
</dbReference>
<evidence type="ECO:0000256" key="14">
    <source>
        <dbReference type="PIRSR" id="PIRSR602401-1"/>
    </source>
</evidence>
<keyword evidence="6 14" id="KW-0349">Heme</keyword>
<dbReference type="InterPro" id="IPR036396">
    <property type="entry name" value="Cyt_P450_sf"/>
</dbReference>
<dbReference type="SUPFAM" id="SSF48264">
    <property type="entry name" value="Cytochrome P450"/>
    <property type="match status" value="1"/>
</dbReference>
<evidence type="ECO:0000256" key="12">
    <source>
        <dbReference type="ARBA" id="ARBA00023033"/>
    </source>
</evidence>
<dbReference type="GO" id="GO:0005789">
    <property type="term" value="C:endoplasmic reticulum membrane"/>
    <property type="evidence" value="ECO:0007669"/>
    <property type="project" value="UniProtKB-SubCell"/>
</dbReference>
<evidence type="ECO:0000256" key="3">
    <source>
        <dbReference type="ARBA" id="ARBA00004174"/>
    </source>
</evidence>
<keyword evidence="12 15" id="KW-0503">Monooxygenase</keyword>
<reference evidence="16 17" key="1">
    <citation type="submission" date="2023-03" db="EMBL/GenBank/DDBJ databases">
        <title>Genome insight into feeding habits of ladybird beetles.</title>
        <authorList>
            <person name="Li H.-S."/>
            <person name="Huang Y.-H."/>
            <person name="Pang H."/>
        </authorList>
    </citation>
    <scope>NUCLEOTIDE SEQUENCE [LARGE SCALE GENOMIC DNA]</scope>
    <source>
        <strain evidence="16">SYSU_2023b</strain>
        <tissue evidence="16">Whole body</tissue>
    </source>
</reference>
<dbReference type="Gene3D" id="1.10.630.10">
    <property type="entry name" value="Cytochrome P450"/>
    <property type="match status" value="1"/>
</dbReference>
<keyword evidence="17" id="KW-1185">Reference proteome</keyword>
<comment type="cofactor">
    <cofactor evidence="1 14">
        <name>heme</name>
        <dbReference type="ChEBI" id="CHEBI:30413"/>
    </cofactor>
</comment>
<dbReference type="PANTHER" id="PTHR24291">
    <property type="entry name" value="CYTOCHROME P450 FAMILY 4"/>
    <property type="match status" value="1"/>
</dbReference>
<gene>
    <name evidence="16" type="ORF">WA026_005840</name>
</gene>
<dbReference type="PROSITE" id="PS00086">
    <property type="entry name" value="CYTOCHROME_P450"/>
    <property type="match status" value="1"/>
</dbReference>
<keyword evidence="8" id="KW-0256">Endoplasmic reticulum</keyword>
<dbReference type="EMBL" id="JARQZJ010000032">
    <property type="protein sequence ID" value="KAK9875034.1"/>
    <property type="molecule type" value="Genomic_DNA"/>
</dbReference>
<evidence type="ECO:0000256" key="15">
    <source>
        <dbReference type="RuleBase" id="RU000461"/>
    </source>
</evidence>
<organism evidence="16 17">
    <name type="scientific">Henosepilachna vigintioctopunctata</name>
    <dbReference type="NCBI Taxonomy" id="420089"/>
    <lineage>
        <taxon>Eukaryota</taxon>
        <taxon>Metazoa</taxon>
        <taxon>Ecdysozoa</taxon>
        <taxon>Arthropoda</taxon>
        <taxon>Hexapoda</taxon>
        <taxon>Insecta</taxon>
        <taxon>Pterygota</taxon>
        <taxon>Neoptera</taxon>
        <taxon>Endopterygota</taxon>
        <taxon>Coleoptera</taxon>
        <taxon>Polyphaga</taxon>
        <taxon>Cucujiformia</taxon>
        <taxon>Coccinelloidea</taxon>
        <taxon>Coccinellidae</taxon>
        <taxon>Epilachninae</taxon>
        <taxon>Epilachnini</taxon>
        <taxon>Henosepilachna</taxon>
    </lineage>
</organism>
<evidence type="ECO:0000256" key="11">
    <source>
        <dbReference type="ARBA" id="ARBA00023004"/>
    </source>
</evidence>
<dbReference type="PANTHER" id="PTHR24291:SF189">
    <property type="entry name" value="CYTOCHROME P450 4C3-RELATED"/>
    <property type="match status" value="1"/>
</dbReference>
<comment type="similarity">
    <text evidence="5 15">Belongs to the cytochrome P450 family.</text>
</comment>
<dbReference type="Pfam" id="PF00067">
    <property type="entry name" value="p450"/>
    <property type="match status" value="1"/>
</dbReference>
<dbReference type="AlphaFoldDB" id="A0AAW1U2Z8"/>
<evidence type="ECO:0000256" key="13">
    <source>
        <dbReference type="ARBA" id="ARBA00023136"/>
    </source>
</evidence>
<keyword evidence="10 15" id="KW-0560">Oxidoreductase</keyword>
<evidence type="ECO:0000256" key="7">
    <source>
        <dbReference type="ARBA" id="ARBA00022723"/>
    </source>
</evidence>
<comment type="caution">
    <text evidence="16">The sequence shown here is derived from an EMBL/GenBank/DDBJ whole genome shotgun (WGS) entry which is preliminary data.</text>
</comment>
<protein>
    <recommendedName>
        <fullName evidence="18">Cytochrome P450</fullName>
    </recommendedName>
</protein>
<evidence type="ECO:0008006" key="18">
    <source>
        <dbReference type="Google" id="ProtNLM"/>
    </source>
</evidence>
<comment type="subcellular location">
    <subcellularLocation>
        <location evidence="4">Endoplasmic reticulum membrane</location>
        <topology evidence="4">Peripheral membrane protein</topology>
    </subcellularLocation>
    <subcellularLocation>
        <location evidence="3">Microsome membrane</location>
        <topology evidence="3">Peripheral membrane protein</topology>
    </subcellularLocation>
</comment>
<dbReference type="GO" id="GO:0004497">
    <property type="term" value="F:monooxygenase activity"/>
    <property type="evidence" value="ECO:0007669"/>
    <property type="project" value="UniProtKB-KW"/>
</dbReference>
<dbReference type="InterPro" id="IPR050196">
    <property type="entry name" value="Cytochrome_P450_Monoox"/>
</dbReference>
<evidence type="ECO:0000256" key="10">
    <source>
        <dbReference type="ARBA" id="ARBA00023002"/>
    </source>
</evidence>
<evidence type="ECO:0000256" key="6">
    <source>
        <dbReference type="ARBA" id="ARBA00022617"/>
    </source>
</evidence>
<evidence type="ECO:0000256" key="8">
    <source>
        <dbReference type="ARBA" id="ARBA00022824"/>
    </source>
</evidence>
<name>A0AAW1U2Z8_9CUCU</name>
<keyword evidence="7 14" id="KW-0479">Metal-binding</keyword>
<evidence type="ECO:0000256" key="9">
    <source>
        <dbReference type="ARBA" id="ARBA00022848"/>
    </source>
</evidence>